<keyword evidence="6 10" id="KW-1133">Transmembrane helix</keyword>
<feature type="transmembrane region" description="Helical" evidence="10">
    <location>
        <begin position="63"/>
        <end position="83"/>
    </location>
</feature>
<gene>
    <name evidence="10" type="primary">cbiN</name>
    <name evidence="11" type="ORF">A8950_2995</name>
</gene>
<comment type="pathway">
    <text evidence="10">Cofactor biosynthesis; adenosylcobalamin biosynthesis.</text>
</comment>
<comment type="caution">
    <text evidence="11">The sequence shown here is derived from an EMBL/GenBank/DDBJ whole genome shotgun (WGS) entry which is preliminary data.</text>
</comment>
<evidence type="ECO:0000256" key="8">
    <source>
        <dbReference type="ARBA" id="ARBA00023136"/>
    </source>
</evidence>
<dbReference type="OrthoDB" id="1551318at2"/>
<evidence type="ECO:0000256" key="6">
    <source>
        <dbReference type="ARBA" id="ARBA00022989"/>
    </source>
</evidence>
<dbReference type="Proteomes" id="UP000295783">
    <property type="component" value="Unassembled WGS sequence"/>
</dbReference>
<accession>A0A4R6WJC2</accession>
<dbReference type="NCBIfam" id="TIGR01165">
    <property type="entry name" value="cbiN"/>
    <property type="match status" value="1"/>
</dbReference>
<keyword evidence="4 10" id="KW-0169">Cobalamin biosynthesis</keyword>
<dbReference type="AlphaFoldDB" id="A0A4R6WJC2"/>
<evidence type="ECO:0000256" key="3">
    <source>
        <dbReference type="ARBA" id="ARBA00022475"/>
    </source>
</evidence>
<comment type="subcellular location">
    <subcellularLocation>
        <location evidence="10">Cell membrane</location>
        <topology evidence="10">Multi-pass membrane protein</topology>
    </subcellularLocation>
</comment>
<dbReference type="HAMAP" id="MF_00330">
    <property type="entry name" value="CbiN"/>
    <property type="match status" value="1"/>
</dbReference>
<evidence type="ECO:0000256" key="7">
    <source>
        <dbReference type="ARBA" id="ARBA00023065"/>
    </source>
</evidence>
<name>A0A4R6WJC2_9PROT</name>
<evidence type="ECO:0000256" key="2">
    <source>
        <dbReference type="ARBA" id="ARBA00022448"/>
    </source>
</evidence>
<comment type="function">
    <text evidence="10">Part of the energy-coupling factor (ECF) transporter complex CbiMNOQ involved in cobalt import.</text>
</comment>
<keyword evidence="7 10" id="KW-0406">Ion transport</keyword>
<keyword evidence="5 10" id="KW-0812">Transmembrane</keyword>
<keyword evidence="2 10" id="KW-0813">Transport</keyword>
<evidence type="ECO:0000256" key="5">
    <source>
        <dbReference type="ARBA" id="ARBA00022692"/>
    </source>
</evidence>
<dbReference type="GO" id="GO:0009236">
    <property type="term" value="P:cobalamin biosynthetic process"/>
    <property type="evidence" value="ECO:0007669"/>
    <property type="project" value="UniProtKB-UniRule"/>
</dbReference>
<dbReference type="PANTHER" id="PTHR38662:SF1">
    <property type="entry name" value="COBALT TRANSPORT PROTEIN CBIN"/>
    <property type="match status" value="1"/>
</dbReference>
<dbReference type="UniPathway" id="UPA00148"/>
<comment type="similarity">
    <text evidence="10">Belongs to the CbiN family.</text>
</comment>
<reference evidence="11 12" key="1">
    <citation type="submission" date="2019-03" db="EMBL/GenBank/DDBJ databases">
        <title>Genomic Encyclopedia of Type Strains, Phase III (KMG-III): the genomes of soil and plant-associated and newly described type strains.</title>
        <authorList>
            <person name="Whitman W."/>
        </authorList>
    </citation>
    <scope>NUCLEOTIDE SEQUENCE [LARGE SCALE GENOMIC DNA]</scope>
    <source>
        <strain evidence="11 12">CGMCC 1.7660</strain>
    </source>
</reference>
<organism evidence="11 12">
    <name type="scientific">Dongia mobilis</name>
    <dbReference type="NCBI Taxonomy" id="578943"/>
    <lineage>
        <taxon>Bacteria</taxon>
        <taxon>Pseudomonadati</taxon>
        <taxon>Pseudomonadota</taxon>
        <taxon>Alphaproteobacteria</taxon>
        <taxon>Rhodospirillales</taxon>
        <taxon>Dongiaceae</taxon>
        <taxon>Dongia</taxon>
    </lineage>
</organism>
<comment type="caution">
    <text evidence="10">Lacks conserved residue(s) required for the propagation of feature annotation.</text>
</comment>
<dbReference type="InterPro" id="IPR003705">
    <property type="entry name" value="CbiN"/>
</dbReference>
<dbReference type="Pfam" id="PF02553">
    <property type="entry name" value="CbiN"/>
    <property type="match status" value="1"/>
</dbReference>
<keyword evidence="8 10" id="KW-0472">Membrane</keyword>
<evidence type="ECO:0000313" key="12">
    <source>
        <dbReference type="Proteomes" id="UP000295783"/>
    </source>
</evidence>
<evidence type="ECO:0000256" key="4">
    <source>
        <dbReference type="ARBA" id="ARBA00022573"/>
    </source>
</evidence>
<evidence type="ECO:0000256" key="10">
    <source>
        <dbReference type="HAMAP-Rule" id="MF_00330"/>
    </source>
</evidence>
<proteinExistence type="inferred from homology"/>
<dbReference type="EMBL" id="SNYW01000011">
    <property type="protein sequence ID" value="TDQ80465.1"/>
    <property type="molecule type" value="Genomic_DNA"/>
</dbReference>
<evidence type="ECO:0000256" key="9">
    <source>
        <dbReference type="ARBA" id="ARBA00023285"/>
    </source>
</evidence>
<protein>
    <recommendedName>
        <fullName evidence="10">Cobalt transport protein CbiN</fullName>
    </recommendedName>
    <alternativeName>
        <fullName evidence="10">Energy-coupling factor transporter probable substrate-capture protein CbiN</fullName>
        <shortName evidence="10">ECF transporter S component CbiN</shortName>
    </alternativeName>
</protein>
<dbReference type="PANTHER" id="PTHR38662">
    <property type="entry name" value="COBALT TRANSPORT PROTEIN CBIN"/>
    <property type="match status" value="1"/>
</dbReference>
<keyword evidence="1 10" id="KW-0171">Cobalt transport</keyword>
<keyword evidence="9 10" id="KW-0170">Cobalt</keyword>
<dbReference type="NCBIfam" id="NF002780">
    <property type="entry name" value="PRK02898.1"/>
    <property type="match status" value="1"/>
</dbReference>
<dbReference type="GO" id="GO:0005886">
    <property type="term" value="C:plasma membrane"/>
    <property type="evidence" value="ECO:0007669"/>
    <property type="project" value="UniProtKB-SubCell"/>
</dbReference>
<keyword evidence="12" id="KW-1185">Reference proteome</keyword>
<dbReference type="GO" id="GO:0015087">
    <property type="term" value="F:cobalt ion transmembrane transporter activity"/>
    <property type="evidence" value="ECO:0007669"/>
    <property type="project" value="UniProtKB-UniRule"/>
</dbReference>
<comment type="subunit">
    <text evidence="10">Forms an energy-coupling factor (ECF) transporter complex composed of an ATP-binding protein (A component, CbiO), a transmembrane protein (T component, CbiQ) and 2 possible substrate-capture proteins (S components, CbiM and CbiN) of unknown stoichimetry.</text>
</comment>
<sequence length="92" mass="9791">MTRQNLILIALAIAISILPLFMFSDGSAEFSGADGQAEGIIQELHPTYEPWAAPLWEPPSGEIESALFALQAAIGAGILGYVLGRRHGRKSA</sequence>
<dbReference type="RefSeq" id="WP_133614457.1">
    <property type="nucleotide sequence ID" value="NZ_SNYW01000011.1"/>
</dbReference>
<keyword evidence="3 10" id="KW-1003">Cell membrane</keyword>
<evidence type="ECO:0000256" key="1">
    <source>
        <dbReference type="ARBA" id="ARBA00022426"/>
    </source>
</evidence>
<evidence type="ECO:0000313" key="11">
    <source>
        <dbReference type="EMBL" id="TDQ80465.1"/>
    </source>
</evidence>